<protein>
    <recommendedName>
        <fullName evidence="2">Cytokinin riboside 5'-monophosphate phosphoribohydrolase</fullName>
        <ecNumber evidence="2">3.2.2.n1</ecNumber>
    </recommendedName>
</protein>
<dbReference type="Pfam" id="PF03641">
    <property type="entry name" value="Lysine_decarbox"/>
    <property type="match status" value="1"/>
</dbReference>
<dbReference type="GO" id="GO:0016799">
    <property type="term" value="F:hydrolase activity, hydrolyzing N-glycosyl compounds"/>
    <property type="evidence" value="ECO:0007669"/>
    <property type="project" value="TreeGrafter"/>
</dbReference>
<dbReference type="STRING" id="1069536.SINU_08815"/>
<dbReference type="AlphaFoldDB" id="A0A0U1QNB7"/>
<reference evidence="3 4" key="1">
    <citation type="journal article" date="2011" name="J. Bacteriol.">
        <title>Draft genome sequence of Sporolactobacillus inulinus strain CASD, an efficient D-lactic acid-producing bacterium with high-concentration lactate tolerance capability.</title>
        <authorList>
            <person name="Yu B."/>
            <person name="Su F."/>
            <person name="Wang L."/>
            <person name="Xu K."/>
            <person name="Zhao B."/>
            <person name="Xu P."/>
        </authorList>
    </citation>
    <scope>NUCLEOTIDE SEQUENCE [LARGE SCALE GENOMIC DNA]</scope>
    <source>
        <strain evidence="3 4">CASD</strain>
    </source>
</reference>
<dbReference type="InterPro" id="IPR005269">
    <property type="entry name" value="LOG"/>
</dbReference>
<comment type="caution">
    <text evidence="3">The sequence shown here is derived from an EMBL/GenBank/DDBJ whole genome shotgun (WGS) entry which is preliminary data.</text>
</comment>
<dbReference type="EC" id="3.2.2.n1" evidence="2"/>
<dbReference type="RefSeq" id="WP_010027250.1">
    <property type="nucleotide sequence ID" value="NZ_AFVQ02000110.1"/>
</dbReference>
<dbReference type="NCBIfam" id="TIGR00730">
    <property type="entry name" value="Rossman fold protein, TIGR00730 family"/>
    <property type="match status" value="1"/>
</dbReference>
<dbReference type="GO" id="GO:0009691">
    <property type="term" value="P:cytokinin biosynthetic process"/>
    <property type="evidence" value="ECO:0007669"/>
    <property type="project" value="UniProtKB-UniRule"/>
</dbReference>
<evidence type="ECO:0000313" key="3">
    <source>
        <dbReference type="EMBL" id="KLI02295.1"/>
    </source>
</evidence>
<sequence>MKRIAVYCGASMGKNPIYETHARMLAEWIASHRYGLVYGGGKIGLMGVVADTVLNHGGRVTGIIPQFLVDREIAHPGLEQLIVTEDMDVRKKKMMELSDCCIALPGGPGTLEEISEAVSWARVGENDSPCIFYNVNGYYDLAAQFFDQMVSEGFLTQEDRAKIFFIDTLDAIEKVMNGYQPPIVRKYAK</sequence>
<dbReference type="InterPro" id="IPR031100">
    <property type="entry name" value="LOG_fam"/>
</dbReference>
<organism evidence="3 4">
    <name type="scientific">Sporolactobacillus inulinus CASD</name>
    <dbReference type="NCBI Taxonomy" id="1069536"/>
    <lineage>
        <taxon>Bacteria</taxon>
        <taxon>Bacillati</taxon>
        <taxon>Bacillota</taxon>
        <taxon>Bacilli</taxon>
        <taxon>Bacillales</taxon>
        <taxon>Sporolactobacillaceae</taxon>
        <taxon>Sporolactobacillus</taxon>
    </lineage>
</organism>
<gene>
    <name evidence="3" type="ORF">SINU_08815</name>
</gene>
<dbReference type="Proteomes" id="UP000035553">
    <property type="component" value="Unassembled WGS sequence"/>
</dbReference>
<evidence type="ECO:0000256" key="1">
    <source>
        <dbReference type="ARBA" id="ARBA00006763"/>
    </source>
</evidence>
<comment type="similarity">
    <text evidence="1 2">Belongs to the LOG family.</text>
</comment>
<dbReference type="EMBL" id="AFVQ02000110">
    <property type="protein sequence ID" value="KLI02295.1"/>
    <property type="molecule type" value="Genomic_DNA"/>
</dbReference>
<dbReference type="Gene3D" id="3.40.50.450">
    <property type="match status" value="1"/>
</dbReference>
<keyword evidence="2" id="KW-0203">Cytokinin biosynthesis</keyword>
<dbReference type="GO" id="GO:0005829">
    <property type="term" value="C:cytosol"/>
    <property type="evidence" value="ECO:0007669"/>
    <property type="project" value="TreeGrafter"/>
</dbReference>
<keyword evidence="2" id="KW-0378">Hydrolase</keyword>
<evidence type="ECO:0000313" key="4">
    <source>
        <dbReference type="Proteomes" id="UP000035553"/>
    </source>
</evidence>
<dbReference type="PANTHER" id="PTHR31223:SF70">
    <property type="entry name" value="LOG FAMILY PROTEIN YJL055W"/>
    <property type="match status" value="1"/>
</dbReference>
<dbReference type="PANTHER" id="PTHR31223">
    <property type="entry name" value="LOG FAMILY PROTEIN YJL055W"/>
    <property type="match status" value="1"/>
</dbReference>
<accession>A0A0U1QNB7</accession>
<name>A0A0U1QNB7_9BACL</name>
<dbReference type="OrthoDB" id="9801098at2"/>
<dbReference type="SUPFAM" id="SSF102405">
    <property type="entry name" value="MCP/YpsA-like"/>
    <property type="match status" value="1"/>
</dbReference>
<proteinExistence type="inferred from homology"/>
<evidence type="ECO:0000256" key="2">
    <source>
        <dbReference type="RuleBase" id="RU363015"/>
    </source>
</evidence>
<keyword evidence="4" id="KW-1185">Reference proteome</keyword>